<dbReference type="Gene3D" id="3.10.350.10">
    <property type="entry name" value="LysM domain"/>
    <property type="match status" value="1"/>
</dbReference>
<dbReference type="InterPro" id="IPR018392">
    <property type="entry name" value="LysM"/>
</dbReference>
<organism evidence="2 3">
    <name type="scientific">Rurimicrobium arvi</name>
    <dbReference type="NCBI Taxonomy" id="2049916"/>
    <lineage>
        <taxon>Bacteria</taxon>
        <taxon>Pseudomonadati</taxon>
        <taxon>Bacteroidota</taxon>
        <taxon>Chitinophagia</taxon>
        <taxon>Chitinophagales</taxon>
        <taxon>Chitinophagaceae</taxon>
        <taxon>Rurimicrobium</taxon>
    </lineage>
</organism>
<evidence type="ECO:0000259" key="1">
    <source>
        <dbReference type="PROSITE" id="PS51782"/>
    </source>
</evidence>
<dbReference type="Proteomes" id="UP001501410">
    <property type="component" value="Unassembled WGS sequence"/>
</dbReference>
<proteinExistence type="predicted"/>
<evidence type="ECO:0000313" key="2">
    <source>
        <dbReference type="EMBL" id="GAA4453162.1"/>
    </source>
</evidence>
<dbReference type="CDD" id="cd00118">
    <property type="entry name" value="LysM"/>
    <property type="match status" value="1"/>
</dbReference>
<gene>
    <name evidence="2" type="ORF">GCM10023092_13030</name>
</gene>
<feature type="domain" description="LysM" evidence="1">
    <location>
        <begin position="52"/>
        <end position="96"/>
    </location>
</feature>
<comment type="caution">
    <text evidence="2">The sequence shown here is derived from an EMBL/GenBank/DDBJ whole genome shotgun (WGS) entry which is preliminary data.</text>
</comment>
<reference evidence="3" key="1">
    <citation type="journal article" date="2019" name="Int. J. Syst. Evol. Microbiol.">
        <title>The Global Catalogue of Microorganisms (GCM) 10K type strain sequencing project: providing services to taxonomists for standard genome sequencing and annotation.</title>
        <authorList>
            <consortium name="The Broad Institute Genomics Platform"/>
            <consortium name="The Broad Institute Genome Sequencing Center for Infectious Disease"/>
            <person name="Wu L."/>
            <person name="Ma J."/>
        </authorList>
    </citation>
    <scope>NUCLEOTIDE SEQUENCE [LARGE SCALE GENOMIC DNA]</scope>
    <source>
        <strain evidence="3">JCM 31921</strain>
    </source>
</reference>
<dbReference type="EMBL" id="BAABEZ010000022">
    <property type="protein sequence ID" value="GAA4453162.1"/>
    <property type="molecule type" value="Genomic_DNA"/>
</dbReference>
<name>A0ABP8MQ15_9BACT</name>
<evidence type="ECO:0000313" key="3">
    <source>
        <dbReference type="Proteomes" id="UP001501410"/>
    </source>
</evidence>
<accession>A0ABP8MQ15</accession>
<keyword evidence="3" id="KW-1185">Reference proteome</keyword>
<protein>
    <recommendedName>
        <fullName evidence="1">LysM domain-containing protein</fullName>
    </recommendedName>
</protein>
<dbReference type="InterPro" id="IPR036779">
    <property type="entry name" value="LysM_dom_sf"/>
</dbReference>
<dbReference type="Pfam" id="PF01476">
    <property type="entry name" value="LysM"/>
    <property type="match status" value="1"/>
</dbReference>
<dbReference type="PROSITE" id="PS51782">
    <property type="entry name" value="LYSM"/>
    <property type="match status" value="1"/>
</dbReference>
<sequence>MTVPNKTSTIKTLTMKRSMYIGFVLTLLLCIPGAVRASDTLYAGIRNGRMYAMHNVVHGETLYSIAQKYSVPALVLSQNNNISFYDPLADGSLLVIPLGNYNFYKTATEGTAPLYYRAGQENMAMIARAADVSEPALRALNPEPSSTILIGWVSYLSDKPSSHVVVSSAASGVTTIHTNPVPRDTLREPASELEKIYNYQTTNEEYLDSASGMVVFFKPQTTVNSKMLFAFSNEVRKGRVIKIINPSNQKFIFAKVIGPLPATRQYINARLGVDGRARDLLETREVKLWCNLYFKY</sequence>
<dbReference type="SUPFAM" id="SSF54106">
    <property type="entry name" value="LysM domain"/>
    <property type="match status" value="1"/>
</dbReference>